<dbReference type="RefSeq" id="WP_060403646.1">
    <property type="nucleotide sequence ID" value="NZ_LT963409.1"/>
</dbReference>
<reference evidence="4 5" key="1">
    <citation type="submission" date="2017-11" db="EMBL/GenBank/DDBJ databases">
        <authorList>
            <person name="Han C.G."/>
        </authorList>
    </citation>
    <scope>NUCLEOTIDE SEQUENCE [LARGE SCALE GENOMIC DNA]</scope>
    <source>
        <strain evidence="4">CFBP3840</strain>
    </source>
</reference>
<dbReference type="AlphaFoldDB" id="A0A2K4WW19"/>
<dbReference type="EMBL" id="LT963409">
    <property type="protein sequence ID" value="SOS40004.1"/>
    <property type="molecule type" value="Genomic_DNA"/>
</dbReference>
<protein>
    <submittedName>
        <fullName evidence="4">Uncharacterized protein</fullName>
    </submittedName>
</protein>
<feature type="transmembrane region" description="Helical" evidence="3">
    <location>
        <begin position="236"/>
        <end position="258"/>
    </location>
</feature>
<keyword evidence="3" id="KW-0472">Membrane</keyword>
<organism evidence="4 5">
    <name type="scientific">Pseudomonas syringae</name>
    <dbReference type="NCBI Taxonomy" id="317"/>
    <lineage>
        <taxon>Bacteria</taxon>
        <taxon>Pseudomonadati</taxon>
        <taxon>Pseudomonadota</taxon>
        <taxon>Gammaproteobacteria</taxon>
        <taxon>Pseudomonadales</taxon>
        <taxon>Pseudomonadaceae</taxon>
        <taxon>Pseudomonas</taxon>
    </lineage>
</organism>
<sequence length="762" mass="80464">MNDQMIAELFAQIGFKVDLKGIQQAKGALKHLEQQAKATGKAMQQSMKQSAGGGSPKAITAATQAQTKAQFAAQLQGAKLTALNNKSAASGLQTQQQQVKLQIQQQKLAAQTAVSQAQAARAQLQNQAQALRNQVSQLSLVNAAANAQARASQNALRDQLLQHRLARAQAGATPHNNAARSGARMGGGILGFGASSVHRFGGFGSVAGTLAGGGVNGVLGGLAGEAAGASTALGSILGPAALVVAAFAAVTAAAYGFAREAERAANTKNLRLGQFESVGDRTPENAERMNNRFENFAQINGLSTKATGESYAKLTNALSGKVGVDKGADITEAYMRFAVAQHLTNQDMQRSSLGVRQAFGFGQLKAQETNQILEPLGAHGMAYASEAWQRAKGGKLTGDAASKEFLSDRQDRKISGDMLTKWFSNFAEILDSHANDGDLLNKGRQTQQAWDNRVGNQFQANLSSAYEDTGLKKSMSGDDGLYANFVTFLHELNPAFVSLGDVSNTVIIGLTGVIKMMTQAAAWFNNGSSFFNPEFTKGLGESLSKLGDTISILFNSLGDGKSDLAIGVLKTLGEVVIGVITGLVDALTMLVRGTIQISRFLQAAYYSAPVIGDKDKYQTLQKQWADEDKQFNDRMAARSGAQTPTMPDAQQTPQPQSNVPQVDPNAKWRSPDNSYIPVIPQVMAAPPLTSPVQPAINGKAGITNNNTTTVHFTTGPTTITTGVHASELEDKLAKASLDAQAQFNAQFMAMAAPTNISRSRGN</sequence>
<proteinExistence type="predicted"/>
<gene>
    <name evidence="4" type="ORF">CFBP3840_02961</name>
</gene>
<feature type="region of interest" description="Disordered" evidence="2">
    <location>
        <begin position="39"/>
        <end position="61"/>
    </location>
</feature>
<evidence type="ECO:0000256" key="1">
    <source>
        <dbReference type="SAM" id="Coils"/>
    </source>
</evidence>
<accession>A0A2K4WW19</accession>
<feature type="coiled-coil region" evidence="1">
    <location>
        <begin position="107"/>
        <end position="148"/>
    </location>
</feature>
<keyword evidence="1" id="KW-0175">Coiled coil</keyword>
<evidence type="ECO:0000256" key="2">
    <source>
        <dbReference type="SAM" id="MobiDB-lite"/>
    </source>
</evidence>
<evidence type="ECO:0000313" key="4">
    <source>
        <dbReference type="EMBL" id="SOS40004.1"/>
    </source>
</evidence>
<name>A0A2K4WW19_PSESX</name>
<dbReference type="Proteomes" id="UP000238095">
    <property type="component" value="Chromosome 1"/>
</dbReference>
<evidence type="ECO:0000313" key="5">
    <source>
        <dbReference type="Proteomes" id="UP000238095"/>
    </source>
</evidence>
<evidence type="ECO:0000256" key="3">
    <source>
        <dbReference type="SAM" id="Phobius"/>
    </source>
</evidence>
<keyword evidence="3" id="KW-1133">Transmembrane helix</keyword>
<feature type="compositionally biased region" description="Polar residues" evidence="2">
    <location>
        <begin position="640"/>
        <end position="660"/>
    </location>
</feature>
<keyword evidence="3" id="KW-0812">Transmembrane</keyword>
<feature type="region of interest" description="Disordered" evidence="2">
    <location>
        <begin position="636"/>
        <end position="664"/>
    </location>
</feature>